<evidence type="ECO:0000313" key="1">
    <source>
        <dbReference type="EMBL" id="GBM80116.1"/>
    </source>
</evidence>
<reference evidence="1 2" key="1">
    <citation type="journal article" date="2019" name="Sci. Rep.">
        <title>Orb-weaving spider Araneus ventricosus genome elucidates the spidroin gene catalogue.</title>
        <authorList>
            <person name="Kono N."/>
            <person name="Nakamura H."/>
            <person name="Ohtoshi R."/>
            <person name="Moran D.A.P."/>
            <person name="Shinohara A."/>
            <person name="Yoshida Y."/>
            <person name="Fujiwara M."/>
            <person name="Mori M."/>
            <person name="Tomita M."/>
            <person name="Arakawa K."/>
        </authorList>
    </citation>
    <scope>NUCLEOTIDE SEQUENCE [LARGE SCALE GENOMIC DNA]</scope>
</reference>
<keyword evidence="2" id="KW-1185">Reference proteome</keyword>
<evidence type="ECO:0000313" key="2">
    <source>
        <dbReference type="Proteomes" id="UP000499080"/>
    </source>
</evidence>
<protein>
    <submittedName>
        <fullName evidence="1">Uncharacterized protein</fullName>
    </submittedName>
</protein>
<dbReference type="AlphaFoldDB" id="A0A4Y2IT50"/>
<organism evidence="1 2">
    <name type="scientific">Araneus ventricosus</name>
    <name type="common">Orbweaver spider</name>
    <name type="synonym">Epeira ventricosa</name>
    <dbReference type="NCBI Taxonomy" id="182803"/>
    <lineage>
        <taxon>Eukaryota</taxon>
        <taxon>Metazoa</taxon>
        <taxon>Ecdysozoa</taxon>
        <taxon>Arthropoda</taxon>
        <taxon>Chelicerata</taxon>
        <taxon>Arachnida</taxon>
        <taxon>Araneae</taxon>
        <taxon>Araneomorphae</taxon>
        <taxon>Entelegynae</taxon>
        <taxon>Araneoidea</taxon>
        <taxon>Araneidae</taxon>
        <taxon>Araneus</taxon>
    </lineage>
</organism>
<name>A0A4Y2IT50_ARAVE</name>
<dbReference type="OrthoDB" id="6433748at2759"/>
<sequence>MVFNFSVSKSSGVHFCRKRGLHLGPEIEMDGRKIRIENQVRFLVILFDRKSTFVTRKIFTERCERALNILKVLSNTSWRADRLSLQRIYRAAILSKLDYGSAIYGSARKSGLEKLYPIHHSALRLCSGAFRTSPSSRLYVYCYEPPLEIRPQILSLHYYLRILSNTRHPCHGFQLRPFLQRLQQGIPSSVPTVFTRMHNLMKDFNLHKVPISQQMSFLPPWKDPEFNYWNTFGSIDKSKTSDTIF</sequence>
<accession>A0A4Y2IT50</accession>
<comment type="caution">
    <text evidence="1">The sequence shown here is derived from an EMBL/GenBank/DDBJ whole genome shotgun (WGS) entry which is preliminary data.</text>
</comment>
<gene>
    <name evidence="1" type="ORF">AVEN_218278_1</name>
</gene>
<proteinExistence type="predicted"/>
<dbReference type="EMBL" id="BGPR01002861">
    <property type="protein sequence ID" value="GBM80116.1"/>
    <property type="molecule type" value="Genomic_DNA"/>
</dbReference>
<dbReference type="Proteomes" id="UP000499080">
    <property type="component" value="Unassembled WGS sequence"/>
</dbReference>